<dbReference type="OrthoDB" id="46567at2"/>
<dbReference type="Gene3D" id="1.10.260.40">
    <property type="entry name" value="lambda repressor-like DNA-binding domains"/>
    <property type="match status" value="1"/>
</dbReference>
<dbReference type="Pfam" id="PF01381">
    <property type="entry name" value="HTH_3"/>
    <property type="match status" value="1"/>
</dbReference>
<comment type="caution">
    <text evidence="2">The sequence shown here is derived from an EMBL/GenBank/DDBJ whole genome shotgun (WGS) entry which is preliminary data.</text>
</comment>
<dbReference type="CDD" id="cd00093">
    <property type="entry name" value="HTH_XRE"/>
    <property type="match status" value="1"/>
</dbReference>
<reference evidence="2 3" key="1">
    <citation type="submission" date="2014-02" db="EMBL/GenBank/DDBJ databases">
        <title>Kosmotoga genome sequencing.</title>
        <authorList>
            <person name="Pollo S.M."/>
            <person name="Charchuk R."/>
            <person name="Nesbo C.L."/>
        </authorList>
    </citation>
    <scope>NUCLEOTIDE SEQUENCE [LARGE SCALE GENOMIC DNA]</scope>
    <source>
        <strain evidence="2 3">S304</strain>
    </source>
</reference>
<evidence type="ECO:0000313" key="3">
    <source>
        <dbReference type="Proteomes" id="UP000077339"/>
    </source>
</evidence>
<evidence type="ECO:0000259" key="1">
    <source>
        <dbReference type="PROSITE" id="PS50943"/>
    </source>
</evidence>
<dbReference type="STRING" id="1453497.AT15_10215"/>
<dbReference type="EMBL" id="JFHK01000009">
    <property type="protein sequence ID" value="OAA30408.1"/>
    <property type="molecule type" value="Genomic_DNA"/>
</dbReference>
<organism evidence="2 3">
    <name type="scientific">Kosmotoga arenicorallina S304</name>
    <dbReference type="NCBI Taxonomy" id="1453497"/>
    <lineage>
        <taxon>Bacteria</taxon>
        <taxon>Thermotogati</taxon>
        <taxon>Thermotogota</taxon>
        <taxon>Thermotogae</taxon>
        <taxon>Kosmotogales</taxon>
        <taxon>Kosmotogaceae</taxon>
        <taxon>Kosmotoga</taxon>
    </lineage>
</organism>
<accession>A0A176K0Q4</accession>
<dbReference type="InterPro" id="IPR001387">
    <property type="entry name" value="Cro/C1-type_HTH"/>
</dbReference>
<evidence type="ECO:0000313" key="2">
    <source>
        <dbReference type="EMBL" id="OAA30408.1"/>
    </source>
</evidence>
<dbReference type="PROSITE" id="PS50943">
    <property type="entry name" value="HTH_CROC1"/>
    <property type="match status" value="1"/>
</dbReference>
<dbReference type="GO" id="GO:0003677">
    <property type="term" value="F:DNA binding"/>
    <property type="evidence" value="ECO:0007669"/>
    <property type="project" value="InterPro"/>
</dbReference>
<sequence>MELLAYTRMKKGLTQRELSAKIGRNPGYISAVERGKLLPPFQIADELALILGLPVEIAFPEYTRKSLLPKWSELMYLKSLGIDISPYHVLLVL</sequence>
<keyword evidence="3" id="KW-1185">Reference proteome</keyword>
<dbReference type="RefSeq" id="WP_153019714.1">
    <property type="nucleotide sequence ID" value="NZ_JFHK01000009.1"/>
</dbReference>
<dbReference type="SMART" id="SM00530">
    <property type="entry name" value="HTH_XRE"/>
    <property type="match status" value="1"/>
</dbReference>
<protein>
    <submittedName>
        <fullName evidence="2">XRE family transcriptional regulator</fullName>
    </submittedName>
</protein>
<dbReference type="AlphaFoldDB" id="A0A176K0Q4"/>
<gene>
    <name evidence="2" type="ORF">AT15_10215</name>
</gene>
<dbReference type="InterPro" id="IPR010982">
    <property type="entry name" value="Lambda_DNA-bd_dom_sf"/>
</dbReference>
<feature type="domain" description="HTH cro/C1-type" evidence="1">
    <location>
        <begin position="4"/>
        <end position="58"/>
    </location>
</feature>
<dbReference type="SUPFAM" id="SSF47413">
    <property type="entry name" value="lambda repressor-like DNA-binding domains"/>
    <property type="match status" value="1"/>
</dbReference>
<proteinExistence type="predicted"/>
<dbReference type="Proteomes" id="UP000077339">
    <property type="component" value="Unassembled WGS sequence"/>
</dbReference>
<name>A0A176K0Q4_9BACT</name>